<name>A0A1V4HGU1_9BACL</name>
<evidence type="ECO:0000259" key="8">
    <source>
        <dbReference type="PROSITE" id="PS50885"/>
    </source>
</evidence>
<organism evidence="9 10">
    <name type="scientific">Paenibacillus ferrarius</name>
    <dbReference type="NCBI Taxonomy" id="1469647"/>
    <lineage>
        <taxon>Bacteria</taxon>
        <taxon>Bacillati</taxon>
        <taxon>Bacillota</taxon>
        <taxon>Bacilli</taxon>
        <taxon>Bacillales</taxon>
        <taxon>Paenibacillaceae</taxon>
        <taxon>Paenibacillus</taxon>
    </lineage>
</organism>
<keyword evidence="7" id="KW-0812">Transmembrane</keyword>
<dbReference type="OrthoDB" id="370211at2"/>
<accession>A0A1V4HGU1</accession>
<evidence type="ECO:0000313" key="10">
    <source>
        <dbReference type="Proteomes" id="UP000190626"/>
    </source>
</evidence>
<feature type="domain" description="HAMP" evidence="8">
    <location>
        <begin position="323"/>
        <end position="376"/>
    </location>
</feature>
<keyword evidence="3" id="KW-0597">Phosphoprotein</keyword>
<evidence type="ECO:0000256" key="1">
    <source>
        <dbReference type="ARBA" id="ARBA00004651"/>
    </source>
</evidence>
<dbReference type="Gene3D" id="6.10.340.10">
    <property type="match status" value="1"/>
</dbReference>
<evidence type="ECO:0000256" key="4">
    <source>
        <dbReference type="ARBA" id="ARBA00022679"/>
    </source>
</evidence>
<evidence type="ECO:0000256" key="5">
    <source>
        <dbReference type="ARBA" id="ARBA00022777"/>
    </source>
</evidence>
<dbReference type="STRING" id="1469647.BC351_29970"/>
<dbReference type="GO" id="GO:0005886">
    <property type="term" value="C:plasma membrane"/>
    <property type="evidence" value="ECO:0007669"/>
    <property type="project" value="UniProtKB-SubCell"/>
</dbReference>
<dbReference type="Pfam" id="PF02518">
    <property type="entry name" value="HATPase_c"/>
    <property type="match status" value="1"/>
</dbReference>
<comment type="subcellular location">
    <subcellularLocation>
        <location evidence="1">Cell membrane</location>
        <topology evidence="1">Multi-pass membrane protein</topology>
    </subcellularLocation>
</comment>
<comment type="caution">
    <text evidence="9">The sequence shown here is derived from an EMBL/GenBank/DDBJ whole genome shotgun (WGS) entry which is preliminary data.</text>
</comment>
<dbReference type="InterPro" id="IPR036890">
    <property type="entry name" value="HATPase_C_sf"/>
</dbReference>
<dbReference type="PROSITE" id="PS50885">
    <property type="entry name" value="HAMP"/>
    <property type="match status" value="1"/>
</dbReference>
<dbReference type="SUPFAM" id="SSF55874">
    <property type="entry name" value="ATPase domain of HSP90 chaperone/DNA topoisomerase II/histidine kinase"/>
    <property type="match status" value="1"/>
</dbReference>
<dbReference type="InterPro" id="IPR010559">
    <property type="entry name" value="Sig_transdc_His_kin_internal"/>
</dbReference>
<keyword evidence="6 7" id="KW-0472">Membrane</keyword>
<reference evidence="10" key="1">
    <citation type="submission" date="2016-07" db="EMBL/GenBank/DDBJ databases">
        <authorList>
            <person name="Florea S."/>
            <person name="Webb J.S."/>
            <person name="Jaromczyk J."/>
            <person name="Schardl C.L."/>
        </authorList>
    </citation>
    <scope>NUCLEOTIDE SEQUENCE [LARGE SCALE GENOMIC DNA]</scope>
    <source>
        <strain evidence="10">CY1</strain>
    </source>
</reference>
<dbReference type="Pfam" id="PF06580">
    <property type="entry name" value="His_kinase"/>
    <property type="match status" value="1"/>
</dbReference>
<evidence type="ECO:0000256" key="7">
    <source>
        <dbReference type="SAM" id="Phobius"/>
    </source>
</evidence>
<dbReference type="InterPro" id="IPR003660">
    <property type="entry name" value="HAMP_dom"/>
</dbReference>
<sequence length="608" mass="69752">MFKSLRLQNKIFVYFSLFAFIIVSAINLLFYYYAESFVEGNAVANKQQITQKIQEQLDSMLEGMDKLSISVNASNYIMDTLARIPLSKNNNYFDENPGVSSQIKNILLSYTALQPLKERISLISKDGDYIEISNKMNSQQVTKDFIRRMPEFQEWMNSDMYKIWIPLHPGYWSADADLEISLVRPLRDNYQVLGLVVVSFNISELERIASFRNAQSSSQILLCDGNQKVIYARVSPFPKEQISCLKPEAGEKNENTVNHKLWKLNNETFMAFTVGLSKVNWSLMLLDDESSFHKPILYLRYSTFSIYFIALCIILGLLYLYIGMVTRPIRRLRESLANFDMENLILHSTRLHTKNEIVLLGQAFQDLLDKLRDSIIVVDQANQREMAAHMNALQAQVNPHFLYNTLTVIGAYGKSKGNDEVMDMCTALSDMLRYAMKFGEKETVLIFELQNVDNFLKLMAKRYASLFTYTLDVDPSLNMLPVPKLFLQPIVENAFHHAFKEKDPPWEIEVKGAIENNRWWIHIADNGTGINLERLSHLLEIIQVMSQNPITPFSMNASAELHDSEGSGIGLQNVFARLFLFYKGDISIHIERLEGSGTLIRLGGNFHV</sequence>
<gene>
    <name evidence="9" type="ORF">BC351_29970</name>
</gene>
<keyword evidence="7" id="KW-1133">Transmembrane helix</keyword>
<evidence type="ECO:0000256" key="2">
    <source>
        <dbReference type="ARBA" id="ARBA00022475"/>
    </source>
</evidence>
<proteinExistence type="predicted"/>
<dbReference type="AlphaFoldDB" id="A0A1V4HGU1"/>
<dbReference type="PANTHER" id="PTHR34220:SF7">
    <property type="entry name" value="SENSOR HISTIDINE KINASE YPDA"/>
    <property type="match status" value="1"/>
</dbReference>
<dbReference type="RefSeq" id="WP_079414626.1">
    <property type="nucleotide sequence ID" value="NZ_MBTG01000019.1"/>
</dbReference>
<dbReference type="InterPro" id="IPR050640">
    <property type="entry name" value="Bact_2-comp_sensor_kinase"/>
</dbReference>
<keyword evidence="5" id="KW-0418">Kinase</keyword>
<keyword evidence="4" id="KW-0808">Transferase</keyword>
<dbReference type="Proteomes" id="UP000190626">
    <property type="component" value="Unassembled WGS sequence"/>
</dbReference>
<feature type="transmembrane region" description="Helical" evidence="7">
    <location>
        <begin position="304"/>
        <end position="322"/>
    </location>
</feature>
<keyword evidence="2" id="KW-1003">Cell membrane</keyword>
<dbReference type="PANTHER" id="PTHR34220">
    <property type="entry name" value="SENSOR HISTIDINE KINASE YPDA"/>
    <property type="match status" value="1"/>
</dbReference>
<evidence type="ECO:0000256" key="3">
    <source>
        <dbReference type="ARBA" id="ARBA00022553"/>
    </source>
</evidence>
<evidence type="ECO:0000313" key="9">
    <source>
        <dbReference type="EMBL" id="OPH54954.1"/>
    </source>
</evidence>
<feature type="transmembrane region" description="Helical" evidence="7">
    <location>
        <begin position="12"/>
        <end position="34"/>
    </location>
</feature>
<dbReference type="InterPro" id="IPR003594">
    <property type="entry name" value="HATPase_dom"/>
</dbReference>
<dbReference type="Gene3D" id="3.30.565.10">
    <property type="entry name" value="Histidine kinase-like ATPase, C-terminal domain"/>
    <property type="match status" value="1"/>
</dbReference>
<protein>
    <recommendedName>
        <fullName evidence="8">HAMP domain-containing protein</fullName>
    </recommendedName>
</protein>
<dbReference type="EMBL" id="MBTG01000019">
    <property type="protein sequence ID" value="OPH54954.1"/>
    <property type="molecule type" value="Genomic_DNA"/>
</dbReference>
<dbReference type="GO" id="GO:0000155">
    <property type="term" value="F:phosphorelay sensor kinase activity"/>
    <property type="evidence" value="ECO:0007669"/>
    <property type="project" value="InterPro"/>
</dbReference>
<evidence type="ECO:0000256" key="6">
    <source>
        <dbReference type="ARBA" id="ARBA00023136"/>
    </source>
</evidence>
<keyword evidence="10" id="KW-1185">Reference proteome</keyword>